<dbReference type="InterPro" id="IPR013384">
    <property type="entry name" value="Flagell_FlgL"/>
</dbReference>
<dbReference type="PANTHER" id="PTHR42792">
    <property type="entry name" value="FLAGELLIN"/>
    <property type="match status" value="1"/>
</dbReference>
<keyword evidence="7" id="KW-0966">Cell projection</keyword>
<keyword evidence="7" id="KW-0282">Flagellum</keyword>
<evidence type="ECO:0000256" key="1">
    <source>
        <dbReference type="ARBA" id="ARBA00004365"/>
    </source>
</evidence>
<keyword evidence="7" id="KW-0969">Cilium</keyword>
<keyword evidence="4" id="KW-0175">Coiled coil</keyword>
<dbReference type="Pfam" id="PF00700">
    <property type="entry name" value="Flagellin_C"/>
    <property type="match status" value="1"/>
</dbReference>
<evidence type="ECO:0000256" key="3">
    <source>
        <dbReference type="ARBA" id="ARBA00023143"/>
    </source>
</evidence>
<dbReference type="Gene3D" id="1.20.1330.10">
    <property type="entry name" value="f41 fragment of flagellin, N-terminal domain"/>
    <property type="match status" value="2"/>
</dbReference>
<evidence type="ECO:0000256" key="2">
    <source>
        <dbReference type="ARBA" id="ARBA00005709"/>
    </source>
</evidence>
<evidence type="ECO:0000259" key="5">
    <source>
        <dbReference type="Pfam" id="PF00669"/>
    </source>
</evidence>
<dbReference type="PANTHER" id="PTHR42792:SF1">
    <property type="entry name" value="FLAGELLAR HOOK-ASSOCIATED PROTEIN 3"/>
    <property type="match status" value="1"/>
</dbReference>
<dbReference type="Proteomes" id="UP000621436">
    <property type="component" value="Unassembled WGS sequence"/>
</dbReference>
<dbReference type="GO" id="GO:0005198">
    <property type="term" value="F:structural molecule activity"/>
    <property type="evidence" value="ECO:0007669"/>
    <property type="project" value="InterPro"/>
</dbReference>
<feature type="coiled-coil region" evidence="4">
    <location>
        <begin position="100"/>
        <end position="127"/>
    </location>
</feature>
<sequence length="411" mass="45883">MRITNNVMIGNMMQNLQHNMKNLDKLNQQLSSGKQFRFPSEAPIQASRSMDFNSQLNNVDQFKKNVDQANSWMETTESALTDGNEVLQRARELTIYGANDTMTETERENLAREVEELRSELLAITETRHGDRYVFSGQATDEKPFDENAEYQGDDRKIRREINPGVEMAVNVTGREGFEDAIEAMDHLLSDLRGGSARVYGELGPGKLAENSDEIDADTDVSLNITIDGENFEVTENSDGEQLTGDTTRAEFVQAINDAANEALGTTGETYARVRNGNLEIRSLTDGEDSEISIETDEAEPIMQLLNFEETDAAGGEGSLMLSTSDISRFDNAIDKNVTTRAEIGAKMNRLDLTQSRLEDQEINLRSLKSENEDVDIAETIMELRMQESVYQASLASGARTMQPTLLDFLR</sequence>
<keyword evidence="3" id="KW-0975">Bacterial flagellum</keyword>
<comment type="similarity">
    <text evidence="2">Belongs to the bacterial flagellin family.</text>
</comment>
<evidence type="ECO:0000313" key="8">
    <source>
        <dbReference type="Proteomes" id="UP000621436"/>
    </source>
</evidence>
<dbReference type="InterPro" id="IPR001029">
    <property type="entry name" value="Flagellin_N"/>
</dbReference>
<evidence type="ECO:0000259" key="6">
    <source>
        <dbReference type="Pfam" id="PF00700"/>
    </source>
</evidence>
<name>A0A931ATF5_9FIRM</name>
<evidence type="ECO:0000256" key="4">
    <source>
        <dbReference type="SAM" id="Coils"/>
    </source>
</evidence>
<feature type="domain" description="Flagellin C-terminal" evidence="6">
    <location>
        <begin position="330"/>
        <end position="410"/>
    </location>
</feature>
<dbReference type="InterPro" id="IPR046358">
    <property type="entry name" value="Flagellin_C"/>
</dbReference>
<evidence type="ECO:0000313" key="7">
    <source>
        <dbReference type="EMBL" id="MBF8437854.1"/>
    </source>
</evidence>
<accession>A0A931ATF5</accession>
<dbReference type="SUPFAM" id="SSF64518">
    <property type="entry name" value="Phase 1 flagellin"/>
    <property type="match status" value="1"/>
</dbReference>
<protein>
    <submittedName>
        <fullName evidence="7">Flagellar hook-associated protein FlgL</fullName>
    </submittedName>
</protein>
<proteinExistence type="inferred from homology"/>
<feature type="coiled-coil region" evidence="4">
    <location>
        <begin position="351"/>
        <end position="378"/>
    </location>
</feature>
<dbReference type="RefSeq" id="WP_270454888.1">
    <property type="nucleotide sequence ID" value="NZ_JADPIE010000007.1"/>
</dbReference>
<dbReference type="GO" id="GO:0009424">
    <property type="term" value="C:bacterial-type flagellum hook"/>
    <property type="evidence" value="ECO:0007669"/>
    <property type="project" value="InterPro"/>
</dbReference>
<gene>
    <name evidence="7" type="primary">flgL</name>
    <name evidence="7" type="ORF">I0Q91_12220</name>
</gene>
<comment type="caution">
    <text evidence="7">The sequence shown here is derived from an EMBL/GenBank/DDBJ whole genome shotgun (WGS) entry which is preliminary data.</text>
</comment>
<reference evidence="7" key="1">
    <citation type="submission" date="2020-11" db="EMBL/GenBank/DDBJ databases">
        <title>Halonatronomonas betainensis gen. nov., sp. nov. a novel haloalkaliphilic representative of the family Halanaerobiacae capable of betaine degradation.</title>
        <authorList>
            <person name="Boltyanskaya Y."/>
            <person name="Kevbrin V."/>
            <person name="Detkova E."/>
            <person name="Grouzdev D.S."/>
            <person name="Koziaeva V."/>
            <person name="Zhilina T."/>
        </authorList>
    </citation>
    <scope>NUCLEOTIDE SEQUENCE</scope>
    <source>
        <strain evidence="7">Z-7014</strain>
    </source>
</reference>
<dbReference type="GO" id="GO:0071973">
    <property type="term" value="P:bacterial-type flagellum-dependent cell motility"/>
    <property type="evidence" value="ECO:0007669"/>
    <property type="project" value="InterPro"/>
</dbReference>
<dbReference type="AlphaFoldDB" id="A0A931ATF5"/>
<dbReference type="EMBL" id="JADPIE010000007">
    <property type="protein sequence ID" value="MBF8437854.1"/>
    <property type="molecule type" value="Genomic_DNA"/>
</dbReference>
<organism evidence="7 8">
    <name type="scientific">Halonatronomonas betaini</name>
    <dbReference type="NCBI Taxonomy" id="2778430"/>
    <lineage>
        <taxon>Bacteria</taxon>
        <taxon>Bacillati</taxon>
        <taxon>Bacillota</taxon>
        <taxon>Clostridia</taxon>
        <taxon>Halanaerobiales</taxon>
        <taxon>Halarsenatibacteraceae</taxon>
        <taxon>Halonatronomonas</taxon>
    </lineage>
</organism>
<dbReference type="NCBIfam" id="TIGR02550">
    <property type="entry name" value="flagell_flgL"/>
    <property type="match status" value="1"/>
</dbReference>
<feature type="domain" description="Flagellin N-terminal" evidence="5">
    <location>
        <begin position="3"/>
        <end position="140"/>
    </location>
</feature>
<keyword evidence="8" id="KW-1185">Reference proteome</keyword>
<dbReference type="Pfam" id="PF00669">
    <property type="entry name" value="Flagellin_N"/>
    <property type="match status" value="1"/>
</dbReference>
<comment type="subcellular location">
    <subcellularLocation>
        <location evidence="1">Bacterial flagellum</location>
    </subcellularLocation>
</comment>
<dbReference type="InterPro" id="IPR001492">
    <property type="entry name" value="Flagellin"/>
</dbReference>